<protein>
    <submittedName>
        <fullName evidence="1">Uncharacterized protein</fullName>
    </submittedName>
</protein>
<keyword evidence="2" id="KW-1185">Reference proteome</keyword>
<evidence type="ECO:0000313" key="1">
    <source>
        <dbReference type="EMBL" id="NGZ89478.1"/>
    </source>
</evidence>
<organism evidence="1 2">
    <name type="scientific">Psychroflexus maritimus</name>
    <dbReference type="NCBI Taxonomy" id="2714865"/>
    <lineage>
        <taxon>Bacteria</taxon>
        <taxon>Pseudomonadati</taxon>
        <taxon>Bacteroidota</taxon>
        <taxon>Flavobacteriia</taxon>
        <taxon>Flavobacteriales</taxon>
        <taxon>Flavobacteriaceae</taxon>
        <taxon>Psychroflexus</taxon>
    </lineage>
</organism>
<dbReference type="RefSeq" id="WP_166399745.1">
    <property type="nucleotide sequence ID" value="NZ_JAANAS010000038.1"/>
</dbReference>
<proteinExistence type="predicted"/>
<reference evidence="1" key="1">
    <citation type="submission" date="2020-03" db="EMBL/GenBank/DDBJ databases">
        <title>Psychroflexus Maritimus sp. nov., isolate from marine sediment.</title>
        <authorList>
            <person name="Zhong Y.-L."/>
        </authorList>
    </citation>
    <scope>NUCLEOTIDE SEQUENCE</scope>
    <source>
        <strain evidence="1">C1</strain>
    </source>
</reference>
<gene>
    <name evidence="1" type="ORF">G7034_04340</name>
</gene>
<dbReference type="AlphaFoldDB" id="A0A967DYT7"/>
<name>A0A967DYT7_9FLAO</name>
<evidence type="ECO:0000313" key="2">
    <source>
        <dbReference type="Proteomes" id="UP000643701"/>
    </source>
</evidence>
<dbReference type="Proteomes" id="UP000643701">
    <property type="component" value="Unassembled WGS sequence"/>
</dbReference>
<dbReference type="EMBL" id="JAANAS010000038">
    <property type="protein sequence ID" value="NGZ89478.1"/>
    <property type="molecule type" value="Genomic_DNA"/>
</dbReference>
<comment type="caution">
    <text evidence="1">The sequence shown here is derived from an EMBL/GenBank/DDBJ whole genome shotgun (WGS) entry which is preliminary data.</text>
</comment>
<accession>A0A967DYT7</accession>
<sequence>MKKLIYLLLVAPSFMFSQINLDMGWAAQINPICDNLEKQRIESGMLLDYAPASDDQ</sequence>